<evidence type="ECO:0000256" key="1">
    <source>
        <dbReference type="RuleBase" id="RU369025"/>
    </source>
</evidence>
<feature type="transmembrane region" description="Helical" evidence="1">
    <location>
        <begin position="203"/>
        <end position="224"/>
    </location>
</feature>
<dbReference type="RefSeq" id="WP_111512780.1">
    <property type="nucleotide sequence ID" value="NZ_QFYR01000001.1"/>
</dbReference>
<feature type="region of interest" description="Disordered" evidence="2">
    <location>
        <begin position="409"/>
        <end position="432"/>
    </location>
</feature>
<protein>
    <recommendedName>
        <fullName evidence="1">Small-conductance mechanosensitive channel</fullName>
    </recommendedName>
</protein>
<proteinExistence type="inferred from homology"/>
<comment type="subunit">
    <text evidence="1">Homoheptamer.</text>
</comment>
<comment type="caution">
    <text evidence="1">Lacks conserved residue(s) required for the propagation of feature annotation.</text>
</comment>
<feature type="transmembrane region" description="Helical" evidence="1">
    <location>
        <begin position="342"/>
        <end position="364"/>
    </location>
</feature>
<dbReference type="PANTHER" id="PTHR30221">
    <property type="entry name" value="SMALL-CONDUCTANCE MECHANOSENSITIVE CHANNEL"/>
    <property type="match status" value="1"/>
</dbReference>
<dbReference type="InterPro" id="IPR045275">
    <property type="entry name" value="MscS_archaea/bacteria_type"/>
</dbReference>
<keyword evidence="1" id="KW-0406">Ion transport</keyword>
<comment type="function">
    <text evidence="1">Mechanosensitive channel that participates in the regulation of osmotic pressure changes within the cell, opening in response to stretch forces in the membrane lipid bilayer, without the need for other proteins. Contributes to normal resistance to hypoosmotic shock. Forms an ion channel of 1.0 nanosiemens conductance with a slight preference for anions.</text>
</comment>
<evidence type="ECO:0000256" key="2">
    <source>
        <dbReference type="SAM" id="MobiDB-lite"/>
    </source>
</evidence>
<dbReference type="OrthoDB" id="7616157at2"/>
<evidence type="ECO:0000313" key="4">
    <source>
        <dbReference type="Proteomes" id="UP000249725"/>
    </source>
</evidence>
<dbReference type="AlphaFoldDB" id="A0A328APC4"/>
<dbReference type="InterPro" id="IPR008910">
    <property type="entry name" value="MSC_TM_helix"/>
</dbReference>
<name>A0A328APC4_9CAUL</name>
<dbReference type="Proteomes" id="UP000249725">
    <property type="component" value="Unassembled WGS sequence"/>
</dbReference>
<comment type="subcellular location">
    <subcellularLocation>
        <location evidence="1">Cell inner membrane</location>
        <topology evidence="1">Multi-pass membrane protein</topology>
    </subcellularLocation>
</comment>
<dbReference type="Pfam" id="PF05552">
    <property type="entry name" value="MS_channel_1st_1"/>
    <property type="match status" value="3"/>
</dbReference>
<organism evidence="3 4">
    <name type="scientific">Phenylobacterium deserti</name>
    <dbReference type="NCBI Taxonomy" id="1914756"/>
    <lineage>
        <taxon>Bacteria</taxon>
        <taxon>Pseudomonadati</taxon>
        <taxon>Pseudomonadota</taxon>
        <taxon>Alphaproteobacteria</taxon>
        <taxon>Caulobacterales</taxon>
        <taxon>Caulobacteraceae</taxon>
        <taxon>Phenylobacterium</taxon>
    </lineage>
</organism>
<comment type="caution">
    <text evidence="3">The sequence shown here is derived from an EMBL/GenBank/DDBJ whole genome shotgun (WGS) entry which is preliminary data.</text>
</comment>
<keyword evidence="1" id="KW-0812">Transmembrane</keyword>
<dbReference type="GO" id="GO:0008381">
    <property type="term" value="F:mechanosensitive monoatomic ion channel activity"/>
    <property type="evidence" value="ECO:0007669"/>
    <property type="project" value="InterPro"/>
</dbReference>
<evidence type="ECO:0000313" key="3">
    <source>
        <dbReference type="EMBL" id="RAK56429.1"/>
    </source>
</evidence>
<comment type="similarity">
    <text evidence="1">Belongs to the MscS (TC 1.A.23) family.</text>
</comment>
<keyword evidence="1" id="KW-0472">Membrane</keyword>
<feature type="transmembrane region" description="Helical" evidence="1">
    <location>
        <begin position="20"/>
        <end position="37"/>
    </location>
</feature>
<keyword evidence="4" id="KW-1185">Reference proteome</keyword>
<feature type="transmembrane region" description="Helical" evidence="1">
    <location>
        <begin position="370"/>
        <end position="392"/>
    </location>
</feature>
<dbReference type="NCBIfam" id="NF033912">
    <property type="entry name" value="msc"/>
    <property type="match status" value="1"/>
</dbReference>
<keyword evidence="1" id="KW-1003">Cell membrane</keyword>
<feature type="transmembrane region" description="Helical" evidence="1">
    <location>
        <begin position="308"/>
        <end position="330"/>
    </location>
</feature>
<feature type="transmembrane region" description="Helical" evidence="1">
    <location>
        <begin position="162"/>
        <end position="183"/>
    </location>
</feature>
<dbReference type="Gene3D" id="1.10.287.1260">
    <property type="match status" value="1"/>
</dbReference>
<dbReference type="GO" id="GO:0005886">
    <property type="term" value="C:plasma membrane"/>
    <property type="evidence" value="ECO:0007669"/>
    <property type="project" value="UniProtKB-SubCell"/>
</dbReference>
<keyword evidence="1" id="KW-0813">Transport</keyword>
<keyword evidence="1" id="KW-0997">Cell inner membrane</keyword>
<feature type="transmembrane region" description="Helical" evidence="1">
    <location>
        <begin position="276"/>
        <end position="302"/>
    </location>
</feature>
<feature type="compositionally biased region" description="Pro residues" evidence="2">
    <location>
        <begin position="414"/>
        <end position="432"/>
    </location>
</feature>
<dbReference type="EMBL" id="QFYR01000001">
    <property type="protein sequence ID" value="RAK56429.1"/>
    <property type="molecule type" value="Genomic_DNA"/>
</dbReference>
<gene>
    <name evidence="3" type="ORF">DJ018_00105</name>
</gene>
<accession>A0A328APC4</accession>
<dbReference type="PANTHER" id="PTHR30221:SF1">
    <property type="entry name" value="SMALL-CONDUCTANCE MECHANOSENSITIVE CHANNEL"/>
    <property type="match status" value="1"/>
</dbReference>
<sequence>MPTTDYYSYQQLFAEWGPRILASIAILVVAHFLAKAVQWGLAKLIDRAPGVKRHNEGAPPKETAGYQLGQLGYWLVLLIGVIGSLTVLGLTSIVTPLNALLFEVLGYVPNIIGAVVIFFVGLVVATLARRVVEAALNVAHVDRWLDTAGLSRMTGASGLSKTFGTLVFVLIIIPVTIAALQQLGISAISDPAVAVLATVLDSLPRVIAAAIVLAIAFVIGRWVAGLLEQILPSFGFDRSLQALGIGAPAAADPADVPPDAPAPAGGFTPSKVVARLALVAIMLFSAVEAARLLAFAAIAVMLTEILELAGHVLFGGVIITLGVMIGNFLANLINRSTASSDSFAATIVRWATIALATAMGLRFMGIADEIVILAFGLVLGSAAVAAALAFGIGGRETAGRLLEKWTHHVENRRPPPPVRRPVVRPPPKTPKI</sequence>
<keyword evidence="1" id="KW-0407">Ion channel</keyword>
<feature type="transmembrane region" description="Helical" evidence="1">
    <location>
        <begin position="107"/>
        <end position="128"/>
    </location>
</feature>
<feature type="transmembrane region" description="Helical" evidence="1">
    <location>
        <begin position="71"/>
        <end position="95"/>
    </location>
</feature>
<keyword evidence="1" id="KW-1133">Transmembrane helix</keyword>
<reference evidence="4" key="1">
    <citation type="submission" date="2018-05" db="EMBL/GenBank/DDBJ databases">
        <authorList>
            <person name="Li X."/>
        </authorList>
    </citation>
    <scope>NUCLEOTIDE SEQUENCE [LARGE SCALE GENOMIC DNA]</scope>
    <source>
        <strain evidence="4">YIM 73061</strain>
    </source>
</reference>